<reference evidence="1" key="1">
    <citation type="submission" date="2020-09" db="EMBL/GenBank/DDBJ databases">
        <title>A novel bacterium of genus Hazenella, isolated from South China Sea.</title>
        <authorList>
            <person name="Huang H."/>
            <person name="Mo K."/>
            <person name="Hu Y."/>
        </authorList>
    </citation>
    <scope>NUCLEOTIDE SEQUENCE</scope>
    <source>
        <strain evidence="1">IB182357</strain>
    </source>
</reference>
<comment type="caution">
    <text evidence="1">The sequence shown here is derived from an EMBL/GenBank/DDBJ whole genome shotgun (WGS) entry which is preliminary data.</text>
</comment>
<dbReference type="Proteomes" id="UP000661691">
    <property type="component" value="Unassembled WGS sequence"/>
</dbReference>
<organism evidence="1 2">
    <name type="scientific">Polycladospora coralii</name>
    <dbReference type="NCBI Taxonomy" id="2771432"/>
    <lineage>
        <taxon>Bacteria</taxon>
        <taxon>Bacillati</taxon>
        <taxon>Bacillota</taxon>
        <taxon>Bacilli</taxon>
        <taxon>Bacillales</taxon>
        <taxon>Thermoactinomycetaceae</taxon>
        <taxon>Polycladospora</taxon>
    </lineage>
</organism>
<dbReference type="AlphaFoldDB" id="A0A926RXX3"/>
<name>A0A926RXX3_9BACL</name>
<gene>
    <name evidence="1" type="ORF">IC620_11315</name>
</gene>
<keyword evidence="2" id="KW-1185">Reference proteome</keyword>
<accession>A0A926RXX3</accession>
<sequence length="117" mass="14227">MLTPEEKKWLIHTVLNHMNKPKPHHYNKWTPYATNELFVCILQKLHIENPKWSQEESYHICWLLDDLFHHIQIPQVKPHFIKILHDKFLHTLDYWPRTILSYPEELAATQLLQQLNS</sequence>
<dbReference type="RefSeq" id="WP_191142242.1">
    <property type="nucleotide sequence ID" value="NZ_JACXAH010000015.1"/>
</dbReference>
<evidence type="ECO:0000313" key="1">
    <source>
        <dbReference type="EMBL" id="MBD1372946.1"/>
    </source>
</evidence>
<protein>
    <submittedName>
        <fullName evidence="1">Uncharacterized protein</fullName>
    </submittedName>
</protein>
<evidence type="ECO:0000313" key="2">
    <source>
        <dbReference type="Proteomes" id="UP000661691"/>
    </source>
</evidence>
<dbReference type="EMBL" id="JACXAH010000015">
    <property type="protein sequence ID" value="MBD1372946.1"/>
    <property type="molecule type" value="Genomic_DNA"/>
</dbReference>
<proteinExistence type="predicted"/>